<dbReference type="eggNOG" id="COG4219">
    <property type="taxonomic scope" value="Bacteria"/>
</dbReference>
<proteinExistence type="predicted"/>
<dbReference type="AlphaFoldDB" id="U2NMK3"/>
<evidence type="ECO:0000313" key="4">
    <source>
        <dbReference type="Proteomes" id="UP000016721"/>
    </source>
</evidence>
<dbReference type="OrthoDB" id="9762883at2"/>
<organism evidence="3 4">
    <name type="scientific">Clostridium intestinale URNW</name>
    <dbReference type="NCBI Taxonomy" id="1294142"/>
    <lineage>
        <taxon>Bacteria</taxon>
        <taxon>Bacillati</taxon>
        <taxon>Bacillota</taxon>
        <taxon>Clostridia</taxon>
        <taxon>Eubacteriales</taxon>
        <taxon>Clostridiaceae</taxon>
        <taxon>Clostridium</taxon>
    </lineage>
</organism>
<dbReference type="PATRIC" id="fig|1294142.3.peg.2764"/>
<keyword evidence="1" id="KW-0812">Transmembrane</keyword>
<sequence>MDMREVFLEVLRTSFLVSILIAGIIVTKDNFLSNYSHKFNYFLTLIVITRMLLLINIKLKVNIGDFTKENYTAYHEVLYNLTEAPVKNINTIDYTYIGMWIWVIGLVAVLLYYTYFQGKFYSKIKNNMARVTEKRIERILNEERKALSITKDIKVELVNGLSSPALIGLFRATIILPKQDFSNKELSLIFRHELIHFKRKDNITKLLMILGTAIHWFNPLIYLFRKFFNEQCELSCDEKVIHDSKTEDIKEYAMLLVKSARYKNTLKLSIMSSQLTNKKVNITKRRVENMLNLRSKKKGIVAGVVTLTVIGGTLFTLNTNKVLAVTNDETIDNQPKSIEARQEMVESHVDISEARPLINYVTYASEESIKGFIKGLEKNIKADDGKSEYILQDKVTISNKDGVEVKTVTPKGAILKMEVESGVILWCTTDKEIVDKVSSGELDLNDVEKYMENRNK</sequence>
<dbReference type="HOGENOM" id="CLU_013716_4_0_9"/>
<dbReference type="CDD" id="cd07341">
    <property type="entry name" value="M56_BlaR1_MecR1_like"/>
    <property type="match status" value="1"/>
</dbReference>
<name>U2NMK3_9CLOT</name>
<dbReference type="STRING" id="1294142.CINTURNW_2663"/>
<comment type="caution">
    <text evidence="3">The sequence shown here is derived from an EMBL/GenBank/DDBJ whole genome shotgun (WGS) entry which is preliminary data.</text>
</comment>
<feature type="transmembrane region" description="Helical" evidence="1">
    <location>
        <begin position="94"/>
        <end position="115"/>
    </location>
</feature>
<dbReference type="EMBL" id="APJA01000012">
    <property type="protein sequence ID" value="ERK30071.1"/>
    <property type="molecule type" value="Genomic_DNA"/>
</dbReference>
<dbReference type="PANTHER" id="PTHR34978:SF3">
    <property type="entry name" value="SLR0241 PROTEIN"/>
    <property type="match status" value="1"/>
</dbReference>
<keyword evidence="1" id="KW-1133">Transmembrane helix</keyword>
<dbReference type="Pfam" id="PF05569">
    <property type="entry name" value="Peptidase_M56"/>
    <property type="match status" value="1"/>
</dbReference>
<accession>U2NMK3</accession>
<evidence type="ECO:0000256" key="1">
    <source>
        <dbReference type="SAM" id="Phobius"/>
    </source>
</evidence>
<feature type="domain" description="Peptidase M56" evidence="2">
    <location>
        <begin position="9"/>
        <end position="285"/>
    </location>
</feature>
<dbReference type="InterPro" id="IPR052173">
    <property type="entry name" value="Beta-lactam_resp_regulator"/>
</dbReference>
<dbReference type="InterPro" id="IPR008756">
    <property type="entry name" value="Peptidase_M56"/>
</dbReference>
<evidence type="ECO:0000313" key="3">
    <source>
        <dbReference type="EMBL" id="ERK30071.1"/>
    </source>
</evidence>
<protein>
    <submittedName>
        <fullName evidence="3">Beta-lactamase inducer</fullName>
    </submittedName>
</protein>
<keyword evidence="1" id="KW-0472">Membrane</keyword>
<feature type="transmembrane region" description="Helical" evidence="1">
    <location>
        <begin position="39"/>
        <end position="57"/>
    </location>
</feature>
<dbReference type="Proteomes" id="UP000016721">
    <property type="component" value="Unassembled WGS sequence"/>
</dbReference>
<gene>
    <name evidence="3" type="ORF">CINTURNW_2663</name>
</gene>
<keyword evidence="4" id="KW-1185">Reference proteome</keyword>
<reference evidence="3 4" key="1">
    <citation type="journal article" date="2013" name="Genome Announc.">
        <title>Draft Genome Sequence of the Hydrogen- and Ethanol-Producing Bacterium Clostridium intestinale Strain URNW.</title>
        <authorList>
            <person name="Lal S."/>
            <person name="Ramachandran U."/>
            <person name="Zhang X."/>
            <person name="Sparling R."/>
            <person name="Levin D.B."/>
        </authorList>
    </citation>
    <scope>NUCLEOTIDE SEQUENCE [LARGE SCALE GENOMIC DNA]</scope>
    <source>
        <strain evidence="3 4">URNW</strain>
    </source>
</reference>
<evidence type="ECO:0000259" key="2">
    <source>
        <dbReference type="Pfam" id="PF05569"/>
    </source>
</evidence>
<feature type="transmembrane region" description="Helical" evidence="1">
    <location>
        <begin position="206"/>
        <end position="224"/>
    </location>
</feature>
<feature type="transmembrane region" description="Helical" evidence="1">
    <location>
        <begin position="6"/>
        <end position="27"/>
    </location>
</feature>
<dbReference type="PANTHER" id="PTHR34978">
    <property type="entry name" value="POSSIBLE SENSOR-TRANSDUCER PROTEIN BLAR"/>
    <property type="match status" value="1"/>
</dbReference>